<dbReference type="Gene3D" id="1.10.287.1490">
    <property type="match status" value="1"/>
</dbReference>
<evidence type="ECO:0000313" key="5">
    <source>
        <dbReference type="Proteomes" id="UP000761534"/>
    </source>
</evidence>
<sequence length="972" mass="110915">MRSRASETLSFGSMPDLKPRKSSDRLTPASPTLYSPRSPSRGSSTSMRGSPTPGSPRPSVPESPKSQLVAGPGDSGALTRQIETLKSKLKVMERKRLNDREKILEMQEDNKKSIKLENIVKRLQLKLTPMHEEIQSLRGKVKELEAENIKLSDDYHKNDDAIEMAALDREMAEERSETLTLELETLKKKFEDLELECELLREENSLLSSEEKEGSSGGDAGIVLRLEKRNEQLEAALVKLREVYNSQEESLKETQVALEQEKVNSNTQIINYQQASKKLADAEAVVSDLRVQLDNALGAEDMIESLTEKNLELSEKCERLQRTIDELETLKELNDELEANTVYREKQLTTEIDNLESAKNEVTSKLKEYEDRNTYLESAILKFRDLVQTLNNEIDTLKTGKEETEVSNTLHDQTKAIDDLNLDIHSKSIVKTMDLELRKFESQQAVNHLGIVKCYLPDEYSSDEQSIEALLRTERISFQTDLMVSYFEDRISVENITLNAKICIVLFEIKTVVCVMAEAMRRSNPQQFQKYNSLFEKVDEVATNLRRHIEDLRKEDIREYEVLKDLNSILLGLQKTNETYPGKKTSAFLTNNIQAYAKLSLIVAKALSTTCDVDQLKTLEQEFSILSRTKVATKKLESQLQELNNQENITEFCQSDLDIIKDTEQRCVGVVNFLVSLSAKLDENKTNFGPCLIHLDRADGDDIIESIRDYVKKLDRVSQITLNEVQHIQAIPPPWKVHAAKVSELKEVEKKQREEIQALKDQEKKLTQALRSKDKTIEELNVKVGLLDARLSKAKDNDKEVTKLKKSLEHLTAQETSLQETINALKQKLTEQSTKLEKYQRELREPVKAPEGKIMIAADASVISLQKQVESLRKTVGYLSKTSTSNDLACLKPISYHRGKTRSLVQRYCRILFRDIRRAVSEFDLITIQQPKASQTLWKPPSKSKHPKVYRQIESIENICDQIHNIVSSCNV</sequence>
<name>A0A642UM65_9ASCO</name>
<gene>
    <name evidence="4" type="ORF">TRICI_006053</name>
</gene>
<evidence type="ECO:0000313" key="4">
    <source>
        <dbReference type="EMBL" id="KAA8901550.1"/>
    </source>
</evidence>
<feature type="compositionally biased region" description="Low complexity" evidence="2">
    <location>
        <begin position="35"/>
        <end position="52"/>
    </location>
</feature>
<keyword evidence="5" id="KW-1185">Reference proteome</keyword>
<dbReference type="VEuPathDB" id="FungiDB:TRICI_006053"/>
<proteinExistence type="predicted"/>
<dbReference type="InterPro" id="IPR022157">
    <property type="entry name" value="Dynactin"/>
</dbReference>
<dbReference type="EMBL" id="SWFS01000484">
    <property type="protein sequence ID" value="KAA8901550.1"/>
    <property type="molecule type" value="Genomic_DNA"/>
</dbReference>
<feature type="domain" description="Dynein associated protein" evidence="3">
    <location>
        <begin position="390"/>
        <end position="646"/>
    </location>
</feature>
<keyword evidence="1" id="KW-0175">Coiled coil</keyword>
<dbReference type="AlphaFoldDB" id="A0A642UM65"/>
<protein>
    <recommendedName>
        <fullName evidence="3">Dynein associated protein domain-containing protein</fullName>
    </recommendedName>
</protein>
<accession>A0A642UM65</accession>
<organism evidence="4 5">
    <name type="scientific">Trichomonascus ciferrii</name>
    <dbReference type="NCBI Taxonomy" id="44093"/>
    <lineage>
        <taxon>Eukaryota</taxon>
        <taxon>Fungi</taxon>
        <taxon>Dikarya</taxon>
        <taxon>Ascomycota</taxon>
        <taxon>Saccharomycotina</taxon>
        <taxon>Dipodascomycetes</taxon>
        <taxon>Dipodascales</taxon>
        <taxon>Trichomonascaceae</taxon>
        <taxon>Trichomonascus</taxon>
        <taxon>Trichomonascus ciferrii complex</taxon>
    </lineage>
</organism>
<dbReference type="Proteomes" id="UP000761534">
    <property type="component" value="Unassembled WGS sequence"/>
</dbReference>
<evidence type="ECO:0000256" key="2">
    <source>
        <dbReference type="SAM" id="MobiDB-lite"/>
    </source>
</evidence>
<feature type="coiled-coil region" evidence="1">
    <location>
        <begin position="742"/>
        <end position="842"/>
    </location>
</feature>
<evidence type="ECO:0000256" key="1">
    <source>
        <dbReference type="SAM" id="Coils"/>
    </source>
</evidence>
<dbReference type="OrthoDB" id="2130750at2759"/>
<comment type="caution">
    <text evidence="4">The sequence shown here is derived from an EMBL/GenBank/DDBJ whole genome shotgun (WGS) entry which is preliminary data.</text>
</comment>
<feature type="region of interest" description="Disordered" evidence="2">
    <location>
        <begin position="1"/>
        <end position="79"/>
    </location>
</feature>
<reference evidence="4" key="1">
    <citation type="journal article" date="2019" name="G3 (Bethesda)">
        <title>Genome Assemblies of Two Rare Opportunistic Yeast Pathogens: Diutina rugosa (syn. Candida rugosa) and Trichomonascus ciferrii (syn. Candida ciferrii).</title>
        <authorList>
            <person name="Mixao V."/>
            <person name="Saus E."/>
            <person name="Hansen A.P."/>
            <person name="Lass-Florl C."/>
            <person name="Gabaldon T."/>
        </authorList>
    </citation>
    <scope>NUCLEOTIDE SEQUENCE</scope>
    <source>
        <strain evidence="4">CBS 4856</strain>
    </source>
</reference>
<dbReference type="Pfam" id="PF12455">
    <property type="entry name" value="Dynactin"/>
    <property type="match status" value="1"/>
</dbReference>
<feature type="compositionally biased region" description="Polar residues" evidence="2">
    <location>
        <begin position="1"/>
        <end position="11"/>
    </location>
</feature>
<evidence type="ECO:0000259" key="3">
    <source>
        <dbReference type="Pfam" id="PF12455"/>
    </source>
</evidence>
<feature type="coiled-coil region" evidence="1">
    <location>
        <begin position="127"/>
        <end position="372"/>
    </location>
</feature>